<feature type="region of interest" description="Disordered" evidence="3">
    <location>
        <begin position="606"/>
        <end position="665"/>
    </location>
</feature>
<feature type="region of interest" description="Disordered" evidence="3">
    <location>
        <begin position="776"/>
        <end position="873"/>
    </location>
</feature>
<feature type="region of interest" description="Disordered" evidence="3">
    <location>
        <begin position="1656"/>
        <end position="1741"/>
    </location>
</feature>
<feature type="compositionally biased region" description="Low complexity" evidence="3">
    <location>
        <begin position="1219"/>
        <end position="1229"/>
    </location>
</feature>
<name>A0ABR2YKK8_9CHLO</name>
<feature type="region of interest" description="Disordered" evidence="3">
    <location>
        <begin position="385"/>
        <end position="416"/>
    </location>
</feature>
<dbReference type="PROSITE" id="PS51444">
    <property type="entry name" value="FH2"/>
    <property type="match status" value="1"/>
</dbReference>
<feature type="compositionally biased region" description="Pro residues" evidence="3">
    <location>
        <begin position="698"/>
        <end position="708"/>
    </location>
</feature>
<dbReference type="SUPFAM" id="SSF101447">
    <property type="entry name" value="Formin homology 2 domain (FH2 domain)"/>
    <property type="match status" value="1"/>
</dbReference>
<protein>
    <recommendedName>
        <fullName evidence="2">Formin-like protein</fullName>
    </recommendedName>
</protein>
<feature type="compositionally biased region" description="Low complexity" evidence="3">
    <location>
        <begin position="779"/>
        <end position="790"/>
    </location>
</feature>
<feature type="compositionally biased region" description="Pro residues" evidence="3">
    <location>
        <begin position="1209"/>
        <end position="1218"/>
    </location>
</feature>
<feature type="compositionally biased region" description="Low complexity" evidence="3">
    <location>
        <begin position="1829"/>
        <end position="1844"/>
    </location>
</feature>
<dbReference type="EMBL" id="JALJOT010000009">
    <property type="protein sequence ID" value="KAK9907272.1"/>
    <property type="molecule type" value="Genomic_DNA"/>
</dbReference>
<evidence type="ECO:0000313" key="5">
    <source>
        <dbReference type="EMBL" id="KAK9907272.1"/>
    </source>
</evidence>
<feature type="region of interest" description="Disordered" evidence="3">
    <location>
        <begin position="1171"/>
        <end position="1264"/>
    </location>
</feature>
<feature type="domain" description="FH2" evidence="4">
    <location>
        <begin position="1257"/>
        <end position="1672"/>
    </location>
</feature>
<organism evidence="5 6">
    <name type="scientific">Coccomyxa subellipsoidea</name>
    <dbReference type="NCBI Taxonomy" id="248742"/>
    <lineage>
        <taxon>Eukaryota</taxon>
        <taxon>Viridiplantae</taxon>
        <taxon>Chlorophyta</taxon>
        <taxon>core chlorophytes</taxon>
        <taxon>Trebouxiophyceae</taxon>
        <taxon>Trebouxiophyceae incertae sedis</taxon>
        <taxon>Coccomyxaceae</taxon>
        <taxon>Coccomyxa</taxon>
    </lineage>
</organism>
<dbReference type="Proteomes" id="UP001491310">
    <property type="component" value="Unassembled WGS sequence"/>
</dbReference>
<sequence length="1907" mass="199672">MRRLCAGIEVTRLHSLSGALAHLNEADDSQLQGLNLLAVNQSQLDAAEQIAIATGSSWNGVSPQTAAAFCLAVLDTLPIGLLSTKNFEYKKIVDMHDVSSDQAARLAKMVVQKLDPKIQDVVTGLLTLLARLVAVSQYKAETRAQLAVRFAPALVQQHTVDFDVVRLADIMLGAHMAEKWKQLGSWTPQAARLDARSAQGAQAVNNRAGQQVPAGHPTGSAATMSTLGSRCVTQPLQPARHRNAAVCREAPGKRAGDSRGGQLDRENCSSLFNAHAVSGMASQQPLQMSKLALQALGRAPATSATYGQLARQAGRAHVPLTRAPSSSCSADSAVHFGDFEAREGVSSSLLQEPMHKWQPQQPSNKILAKEHRRPKKRALLHEAEKEASCAPKPWIPPGRNAHKLGDGPRPRKEWSPGDSRRLLHAGTGHLSFQLRLTTGSGSNEASMWKLASEQPSVSGVLVGPPESTAALGQRPYPNCQSSAVHSAMSAISGSTAGSSYAQLLLGDGALQGAALLREPDLADQEGGVSPQRGGHRMDFADVGSPPLEEDAPADNGSLVYDLDRPAATPFLRLPNSAAMDVDERVGTAGSLEGEVLDAAAWTALEAGPSGGQQEDSVSQPAMGACHQRPSSEECMHAPPAEGGDAAPSTGMPPQQGGNGVQVSAPEDGRLKLPALKTASGAGADGDMGHLRIRAFRPPRSPSGEPPPQLQMALRPAIDREVHPAGSLAAPPGTPPISGKSLSKRTGQAGRSAANGRQSPGKASVKGMRWFASKLRNFCTTPPTGKKTAGGSNTSPGPPVSPWTGLHSRRLSRLGDRPGAYGDASPGRALQQAATPTRSAASASSMRAWSETGTRAAGGERAGSMPEMDSASANELQHAVSFKESAFSGAGCSTAEAETSSGFLAVRGAAAVAADPGADVGSLDELFTAIAGLHESSLCVPGLSGASVGGPPDGGTGSPETLVGPDPLGCHRGSSDGASSLQESVSSGSDAARQGLLYYEADAQSALAEGAACDGCLVGGSVFSPSNSLHGALGVFALVGQHGSAAQDLPGSASSSMEDLPQTAAGPPVPPEACNQSTAPAPSPATPAAQLREALLSALRPGRGSTPATFRASADEEQELQVPAGVSLEDLIRLAELMQPAQSPASGKESGADPGARDDQRVMRLAQYLLSKAPAAPPPPPPPPPKATPGAKAPPPPPPLPPKSGAKAAPTPPPPPPKGKTPGKPGSSSAPPTPPPLPGGKSAQKGMPKASPPGVTKVKTSAQQRRRLKQLHWDKIRAPQQGTVWARDNQPRVNLNFDELENLFQIMENKTMRKLVRTRSEEILLVEHRRAHNICIELAGIRLPFPAIKDALCRMDDSKLSIEQLSALSRAVPEDSERKDLALFLKGEHPKHRGVSEPGLLGTVERYFVEIMDIPRLQQRIQCFMFTRTFTSTVQQVRDNLGVLRGACDQLTSCSDFMVLLQAVLSLGNHLNEGTMRGSASGFKLDTLLKLADVKGVDRKTSLLHFVLDQLLKESATLASLSAQLRFVRPAANLQVSAVKQYLAEAKQGLRKVETEIMVATGVQAEPPAAAGRGGGDAVADAATHQDFSQLMSAFHESAATNLQATEGYDTETNAAMKRVTEYFGEDWDANDPSRVLRIVRDFMNLFDKSMAEIEAKKRKAEEDVRKEKKKADLAATRRGTSASGPATSCTATVSGDVPSPDLPATGGHSRDGEQQRRSCLGPGSQQQMSSSDISSPAESVGSVCLQRLSDRNQQVDGSPWPANGFGRIAKTLMPDEGTPTSSLRSLPDEAHCDASSSEADQLQCAKAQPSTPVPFVDRILPGSPYSVRSAISPSSQQSPAADAAWPEAGMGGWATPEAAAATPDAAAGGLFETPGFFDPMFTPAADLRRPTSARQVRRPMILPMFPS</sequence>
<feature type="compositionally biased region" description="Basic and acidic residues" evidence="3">
    <location>
        <begin position="250"/>
        <end position="264"/>
    </location>
</feature>
<dbReference type="InterPro" id="IPR008936">
    <property type="entry name" value="Rho_GTPase_activation_prot"/>
</dbReference>
<proteinExistence type="inferred from homology"/>
<feature type="compositionally biased region" description="Polar residues" evidence="3">
    <location>
        <begin position="220"/>
        <end position="236"/>
    </location>
</feature>
<feature type="compositionally biased region" description="Basic and acidic residues" evidence="3">
    <location>
        <begin position="1656"/>
        <end position="1672"/>
    </location>
</feature>
<dbReference type="Gene3D" id="1.10.555.10">
    <property type="entry name" value="Rho GTPase activation protein"/>
    <property type="match status" value="1"/>
</dbReference>
<feature type="compositionally biased region" description="Basic and acidic residues" evidence="3">
    <location>
        <begin position="403"/>
        <end position="416"/>
    </location>
</feature>
<feature type="region of interest" description="Disordered" evidence="3">
    <location>
        <begin position="1044"/>
        <end position="1087"/>
    </location>
</feature>
<feature type="compositionally biased region" description="Polar residues" evidence="3">
    <location>
        <begin position="199"/>
        <end position="209"/>
    </location>
</feature>
<evidence type="ECO:0000256" key="1">
    <source>
        <dbReference type="ARBA" id="ARBA00006468"/>
    </source>
</evidence>
<dbReference type="SUPFAM" id="SSF48350">
    <property type="entry name" value="GTPase activation domain, GAP"/>
    <property type="match status" value="1"/>
</dbReference>
<evidence type="ECO:0000256" key="3">
    <source>
        <dbReference type="SAM" id="MobiDB-lite"/>
    </source>
</evidence>
<feature type="region of interest" description="Disordered" evidence="3">
    <location>
        <begin position="678"/>
        <end position="709"/>
    </location>
</feature>
<dbReference type="PANTHER" id="PTHR45733">
    <property type="entry name" value="FORMIN-J"/>
    <property type="match status" value="1"/>
</dbReference>
<keyword evidence="6" id="KW-1185">Reference proteome</keyword>
<gene>
    <name evidence="5" type="ORF">WJX75_000400</name>
</gene>
<comment type="similarity">
    <text evidence="1">Belongs to the formin-like family. Class-II subfamily.</text>
</comment>
<accession>A0ABR2YKK8</accession>
<dbReference type="InterPro" id="IPR051144">
    <property type="entry name" value="Formin_homology_domain"/>
</dbReference>
<dbReference type="PANTHER" id="PTHR45733:SF8">
    <property type="entry name" value="FORMIN-J"/>
    <property type="match status" value="1"/>
</dbReference>
<feature type="compositionally biased region" description="Low complexity" evidence="3">
    <location>
        <begin position="832"/>
        <end position="862"/>
    </location>
</feature>
<dbReference type="SMART" id="SM00498">
    <property type="entry name" value="FH2"/>
    <property type="match status" value="1"/>
</dbReference>
<feature type="region of interest" description="Disordered" evidence="3">
    <location>
        <begin position="723"/>
        <end position="764"/>
    </location>
</feature>
<dbReference type="InterPro" id="IPR015425">
    <property type="entry name" value="FH2_Formin"/>
</dbReference>
<feature type="compositionally biased region" description="Pro residues" evidence="3">
    <location>
        <begin position="1174"/>
        <end position="1201"/>
    </location>
</feature>
<evidence type="ECO:0000313" key="6">
    <source>
        <dbReference type="Proteomes" id="UP001491310"/>
    </source>
</evidence>
<dbReference type="Pfam" id="PF02181">
    <property type="entry name" value="FH2"/>
    <property type="match status" value="1"/>
</dbReference>
<feature type="compositionally biased region" description="Low complexity" evidence="3">
    <location>
        <begin position="1724"/>
        <end position="1735"/>
    </location>
</feature>
<evidence type="ECO:0000256" key="2">
    <source>
        <dbReference type="RuleBase" id="RU361260"/>
    </source>
</evidence>
<feature type="compositionally biased region" description="Polar residues" evidence="3">
    <location>
        <begin position="975"/>
        <end position="985"/>
    </location>
</feature>
<feature type="region of interest" description="Disordered" evidence="3">
    <location>
        <begin position="197"/>
        <end position="264"/>
    </location>
</feature>
<evidence type="ECO:0000259" key="4">
    <source>
        <dbReference type="PROSITE" id="PS51444"/>
    </source>
</evidence>
<feature type="region of interest" description="Disordered" evidence="3">
    <location>
        <begin position="948"/>
        <end position="985"/>
    </location>
</feature>
<reference evidence="5 6" key="1">
    <citation type="journal article" date="2024" name="Nat. Commun.">
        <title>Phylogenomics reveals the evolutionary origins of lichenization in chlorophyte algae.</title>
        <authorList>
            <person name="Puginier C."/>
            <person name="Libourel C."/>
            <person name="Otte J."/>
            <person name="Skaloud P."/>
            <person name="Haon M."/>
            <person name="Grisel S."/>
            <person name="Petersen M."/>
            <person name="Berrin J.G."/>
            <person name="Delaux P.M."/>
            <person name="Dal Grande F."/>
            <person name="Keller J."/>
        </authorList>
    </citation>
    <scope>NUCLEOTIDE SEQUENCE [LARGE SCALE GENOMIC DNA]</scope>
    <source>
        <strain evidence="5 6">SAG 216-7</strain>
    </source>
</reference>
<feature type="region of interest" description="Disordered" evidence="3">
    <location>
        <begin position="1829"/>
        <end position="1861"/>
    </location>
</feature>
<dbReference type="InterPro" id="IPR042201">
    <property type="entry name" value="FH2_Formin_sf"/>
</dbReference>
<feature type="compositionally biased region" description="Polar residues" evidence="3">
    <location>
        <begin position="1678"/>
        <end position="1693"/>
    </location>
</feature>
<comment type="caution">
    <text evidence="5">The sequence shown here is derived from an EMBL/GenBank/DDBJ whole genome shotgun (WGS) entry which is preliminary data.</text>
</comment>
<dbReference type="Gene3D" id="1.20.58.2220">
    <property type="entry name" value="Formin, FH2 domain"/>
    <property type="match status" value="1"/>
</dbReference>